<evidence type="ECO:0000313" key="2">
    <source>
        <dbReference type="Proteomes" id="UP000245910"/>
    </source>
</evidence>
<dbReference type="AlphaFoldDB" id="A0A2L2SPV3"/>
<dbReference type="Proteomes" id="UP000245910">
    <property type="component" value="Chromosome IIII"/>
</dbReference>
<dbReference type="EMBL" id="LN649232">
    <property type="protein sequence ID" value="CEI38810.1"/>
    <property type="molecule type" value="Genomic_DNA"/>
</dbReference>
<reference evidence="2" key="1">
    <citation type="submission" date="2014-10" db="EMBL/GenBank/DDBJ databases">
        <authorList>
            <person name="King R."/>
        </authorList>
    </citation>
    <scope>NUCLEOTIDE SEQUENCE [LARGE SCALE GENOMIC DNA]</scope>
    <source>
        <strain evidence="2">A3/5</strain>
    </source>
</reference>
<proteinExistence type="predicted"/>
<sequence>MAIHSFDLVVKNNRGEPGDGLDSVERGDSLHTMHETQSERTWIGSMLNKVQLSEAFPCCKHITICRPLALIRRRPQSWPAAIKAIPNCFSNATYLNRGKLAVPFLVPACPPPILCGLSRLKMVVLSGFTCINNLMRMEK</sequence>
<organism evidence="1 2">
    <name type="scientific">Fusarium venenatum</name>
    <dbReference type="NCBI Taxonomy" id="56646"/>
    <lineage>
        <taxon>Eukaryota</taxon>
        <taxon>Fungi</taxon>
        <taxon>Dikarya</taxon>
        <taxon>Ascomycota</taxon>
        <taxon>Pezizomycotina</taxon>
        <taxon>Sordariomycetes</taxon>
        <taxon>Hypocreomycetidae</taxon>
        <taxon>Hypocreales</taxon>
        <taxon>Nectriaceae</taxon>
        <taxon>Fusarium</taxon>
    </lineage>
</organism>
<accession>A0A2L2SPV3</accession>
<keyword evidence="2" id="KW-1185">Reference proteome</keyword>
<evidence type="ECO:0000313" key="1">
    <source>
        <dbReference type="EMBL" id="CEI38810.1"/>
    </source>
</evidence>
<protein>
    <submittedName>
        <fullName evidence="1">Uncharacterized protein</fullName>
    </submittedName>
</protein>
<name>A0A2L2SPV3_9HYPO</name>